<dbReference type="InterPro" id="IPR036259">
    <property type="entry name" value="MFS_trans_sf"/>
</dbReference>
<feature type="transmembrane region" description="Helical" evidence="7">
    <location>
        <begin position="56"/>
        <end position="76"/>
    </location>
</feature>
<feature type="transmembrane region" description="Helical" evidence="7">
    <location>
        <begin position="211"/>
        <end position="228"/>
    </location>
</feature>
<sequence length="501" mass="54719">MSATPAPAPIPETPALHPTPGFLLFLASMTSLEFLQTGMINFAARPLIAGVHGSPQGFSLAATIYSVAAIAMLLQHRWLAERLGYRRFTLLSLALFGAGALLCAEADSIAMFWAGRLLQGAGGATFFCAGRIICNSVKAELRAKALITFIIALMGSASLAPLLSAWSITHVSWRSIFWGMLPLVMLVALLASRHMPKDVEGRRDGKEPFQWKIMIGLVLGVGAIQFAIQRVRFDLFSHPLPIVAMAIIGLLAVLWFSNHQQRRPTPLIDYRQLAHARFLVGMLCYGFGYVVMNANGYLMPHLLQQALGMSVLVSGYLLALASLGSLGGEFVLIRMMPRRQGHKIYMMAGLVLLILYGLLSAGFSSQTPWELLALNALTGGVFMSFFMGPVARGAFQNMDARTFSHAYQTKNIIREIAGSTGITLATLFLQLRSSAHYQQLATDDRPNMFAHSDGLLTSTLQPLLHGTEMQAMLLACADYHHALTITALLVLLLVWRQKVYG</sequence>
<dbReference type="EMBL" id="CP022115">
    <property type="protein sequence ID" value="ASJ24794.1"/>
    <property type="molecule type" value="Genomic_DNA"/>
</dbReference>
<feature type="transmembrane region" description="Helical" evidence="7">
    <location>
        <begin position="471"/>
        <end position="495"/>
    </location>
</feature>
<feature type="transmembrane region" description="Helical" evidence="7">
    <location>
        <begin position="175"/>
        <end position="191"/>
    </location>
</feature>
<evidence type="ECO:0000313" key="10">
    <source>
        <dbReference type="Proteomes" id="UP000197424"/>
    </source>
</evidence>
<feature type="transmembrane region" description="Helical" evidence="7">
    <location>
        <begin position="88"/>
        <end position="111"/>
    </location>
</feature>
<evidence type="ECO:0000256" key="5">
    <source>
        <dbReference type="ARBA" id="ARBA00022989"/>
    </source>
</evidence>
<evidence type="ECO:0000259" key="8">
    <source>
        <dbReference type="PROSITE" id="PS50850"/>
    </source>
</evidence>
<evidence type="ECO:0000256" key="3">
    <source>
        <dbReference type="ARBA" id="ARBA00022475"/>
    </source>
</evidence>
<accession>A0A248LK13</accession>
<evidence type="ECO:0000256" key="6">
    <source>
        <dbReference type="ARBA" id="ARBA00023136"/>
    </source>
</evidence>
<dbReference type="PANTHER" id="PTHR42718">
    <property type="entry name" value="MAJOR FACILITATOR SUPERFAMILY MULTIDRUG TRANSPORTER MFSC"/>
    <property type="match status" value="1"/>
</dbReference>
<dbReference type="PANTHER" id="PTHR42718:SF46">
    <property type="entry name" value="BLR6921 PROTEIN"/>
    <property type="match status" value="1"/>
</dbReference>
<keyword evidence="4 7" id="KW-0812">Transmembrane</keyword>
<dbReference type="Gene3D" id="1.20.1720.10">
    <property type="entry name" value="Multidrug resistance protein D"/>
    <property type="match status" value="1"/>
</dbReference>
<dbReference type="SUPFAM" id="SSF103473">
    <property type="entry name" value="MFS general substrate transporter"/>
    <property type="match status" value="1"/>
</dbReference>
<organism evidence="9 10">
    <name type="scientific">Laribacter hongkongensis</name>
    <dbReference type="NCBI Taxonomy" id="168471"/>
    <lineage>
        <taxon>Bacteria</taxon>
        <taxon>Pseudomonadati</taxon>
        <taxon>Pseudomonadota</taxon>
        <taxon>Betaproteobacteria</taxon>
        <taxon>Neisseriales</taxon>
        <taxon>Aquaspirillaceae</taxon>
        <taxon>Laribacter</taxon>
    </lineage>
</organism>
<dbReference type="OrthoDB" id="8581632at2"/>
<dbReference type="InterPro" id="IPR020846">
    <property type="entry name" value="MFS_dom"/>
</dbReference>
<feature type="transmembrane region" description="Helical" evidence="7">
    <location>
        <begin position="344"/>
        <end position="365"/>
    </location>
</feature>
<keyword evidence="2" id="KW-0813">Transport</keyword>
<feature type="transmembrane region" description="Helical" evidence="7">
    <location>
        <begin position="278"/>
        <end position="299"/>
    </location>
</feature>
<feature type="transmembrane region" description="Helical" evidence="7">
    <location>
        <begin position="371"/>
        <end position="391"/>
    </location>
</feature>
<evidence type="ECO:0000256" key="1">
    <source>
        <dbReference type="ARBA" id="ARBA00004651"/>
    </source>
</evidence>
<evidence type="ECO:0000256" key="4">
    <source>
        <dbReference type="ARBA" id="ARBA00022692"/>
    </source>
</evidence>
<gene>
    <name evidence="9" type="ORF">LHGZ1_1963</name>
</gene>
<proteinExistence type="predicted"/>
<protein>
    <submittedName>
        <fullName evidence="9">Multidrug resistance transmembrane protein</fullName>
    </submittedName>
</protein>
<dbReference type="InterPro" id="IPR011701">
    <property type="entry name" value="MFS"/>
</dbReference>
<keyword evidence="3" id="KW-1003">Cell membrane</keyword>
<feature type="transmembrane region" description="Helical" evidence="7">
    <location>
        <begin position="117"/>
        <end position="134"/>
    </location>
</feature>
<feature type="transmembrane region" description="Helical" evidence="7">
    <location>
        <begin position="412"/>
        <end position="431"/>
    </location>
</feature>
<keyword evidence="5 7" id="KW-1133">Transmembrane helix</keyword>
<dbReference type="GO" id="GO:0022857">
    <property type="term" value="F:transmembrane transporter activity"/>
    <property type="evidence" value="ECO:0007669"/>
    <property type="project" value="InterPro"/>
</dbReference>
<feature type="transmembrane region" description="Helical" evidence="7">
    <location>
        <begin position="311"/>
        <end position="332"/>
    </location>
</feature>
<evidence type="ECO:0000256" key="2">
    <source>
        <dbReference type="ARBA" id="ARBA00022448"/>
    </source>
</evidence>
<reference evidence="10" key="1">
    <citation type="submission" date="2017-06" db="EMBL/GenBank/DDBJ databases">
        <title>Whole genome sequence of Laribacter hongkongensis LHGZ1.</title>
        <authorList>
            <person name="Chen D."/>
            <person name="Wu H."/>
            <person name="Chen J."/>
        </authorList>
    </citation>
    <scope>NUCLEOTIDE SEQUENCE [LARGE SCALE GENOMIC DNA]</scope>
    <source>
        <strain evidence="10">LHGZ1</strain>
    </source>
</reference>
<feature type="transmembrane region" description="Helical" evidence="7">
    <location>
        <begin position="146"/>
        <end position="169"/>
    </location>
</feature>
<feature type="transmembrane region" description="Helical" evidence="7">
    <location>
        <begin position="240"/>
        <end position="257"/>
    </location>
</feature>
<comment type="subcellular location">
    <subcellularLocation>
        <location evidence="1">Cell membrane</location>
        <topology evidence="1">Multi-pass membrane protein</topology>
    </subcellularLocation>
</comment>
<keyword evidence="6 7" id="KW-0472">Membrane</keyword>
<evidence type="ECO:0000256" key="7">
    <source>
        <dbReference type="SAM" id="Phobius"/>
    </source>
</evidence>
<evidence type="ECO:0000313" key="9">
    <source>
        <dbReference type="EMBL" id="ASJ24794.1"/>
    </source>
</evidence>
<dbReference type="AlphaFoldDB" id="A0A248LK13"/>
<dbReference type="PROSITE" id="PS50850">
    <property type="entry name" value="MFS"/>
    <property type="match status" value="1"/>
</dbReference>
<feature type="domain" description="Major facilitator superfamily (MFS) profile" evidence="8">
    <location>
        <begin position="22"/>
        <end position="501"/>
    </location>
</feature>
<dbReference type="GO" id="GO:0005886">
    <property type="term" value="C:plasma membrane"/>
    <property type="evidence" value="ECO:0007669"/>
    <property type="project" value="UniProtKB-SubCell"/>
</dbReference>
<dbReference type="Proteomes" id="UP000197424">
    <property type="component" value="Chromosome"/>
</dbReference>
<dbReference type="Pfam" id="PF07690">
    <property type="entry name" value="MFS_1"/>
    <property type="match status" value="1"/>
</dbReference>
<name>A0A248LK13_9NEIS</name>
<dbReference type="Gene3D" id="1.20.1250.20">
    <property type="entry name" value="MFS general substrate transporter like domains"/>
    <property type="match status" value="1"/>
</dbReference>